<dbReference type="AlphaFoldDB" id="A0A7H0LFW2"/>
<evidence type="ECO:0000256" key="7">
    <source>
        <dbReference type="ARBA" id="ARBA00023157"/>
    </source>
</evidence>
<keyword evidence="4 10" id="KW-0732">Signal</keyword>
<dbReference type="InterPro" id="IPR006558">
    <property type="entry name" value="LamG-like"/>
</dbReference>
<evidence type="ECO:0000313" key="13">
    <source>
        <dbReference type="Proteomes" id="UP000516148"/>
    </source>
</evidence>
<dbReference type="Gene3D" id="2.60.120.200">
    <property type="match status" value="1"/>
</dbReference>
<evidence type="ECO:0000256" key="8">
    <source>
        <dbReference type="RuleBase" id="RU004057"/>
    </source>
</evidence>
<keyword evidence="8" id="KW-0813">Transport</keyword>
<dbReference type="Proteomes" id="UP000516148">
    <property type="component" value="Chromosome"/>
</dbReference>
<feature type="transmembrane region" description="Helical" evidence="9">
    <location>
        <begin position="383"/>
        <end position="403"/>
    </location>
</feature>
<dbReference type="GO" id="GO:0005886">
    <property type="term" value="C:plasma membrane"/>
    <property type="evidence" value="ECO:0007669"/>
    <property type="project" value="UniProtKB-SubCell"/>
</dbReference>
<dbReference type="SUPFAM" id="SSF49899">
    <property type="entry name" value="Concanavalin A-like lectins/glucanases"/>
    <property type="match status" value="1"/>
</dbReference>
<keyword evidence="13" id="KW-1185">Reference proteome</keyword>
<dbReference type="SMART" id="SM00560">
    <property type="entry name" value="LamGL"/>
    <property type="match status" value="1"/>
</dbReference>
<evidence type="ECO:0000256" key="9">
    <source>
        <dbReference type="SAM" id="Phobius"/>
    </source>
</evidence>
<evidence type="ECO:0000256" key="4">
    <source>
        <dbReference type="ARBA" id="ARBA00022729"/>
    </source>
</evidence>
<evidence type="ECO:0000313" key="12">
    <source>
        <dbReference type="EMBL" id="QNQ08565.1"/>
    </source>
</evidence>
<gene>
    <name evidence="12" type="ORF">H3Z74_17700</name>
</gene>
<dbReference type="GO" id="GO:0017038">
    <property type="term" value="P:protein import"/>
    <property type="evidence" value="ECO:0007669"/>
    <property type="project" value="TreeGrafter"/>
</dbReference>
<keyword evidence="8" id="KW-0653">Protein transport</keyword>
<feature type="domain" description="LamG-like jellyroll fold" evidence="11">
    <location>
        <begin position="212"/>
        <end position="339"/>
    </location>
</feature>
<evidence type="ECO:0000256" key="1">
    <source>
        <dbReference type="ARBA" id="ARBA00004651"/>
    </source>
</evidence>
<evidence type="ECO:0000256" key="2">
    <source>
        <dbReference type="ARBA" id="ARBA00022475"/>
    </source>
</evidence>
<keyword evidence="3 9" id="KW-0812">Transmembrane</keyword>
<dbReference type="KEGG" id="spap:H3Z74_17700"/>
<keyword evidence="7" id="KW-1015">Disulfide bond</keyword>
<keyword evidence="2" id="KW-1003">Cell membrane</keyword>
<dbReference type="Pfam" id="PF10102">
    <property type="entry name" value="DUF2341"/>
    <property type="match status" value="1"/>
</dbReference>
<dbReference type="Pfam" id="PF01618">
    <property type="entry name" value="MotA_ExbB"/>
    <property type="match status" value="1"/>
</dbReference>
<feature type="signal peptide" evidence="10">
    <location>
        <begin position="1"/>
        <end position="31"/>
    </location>
</feature>
<feature type="chain" id="PRO_5028833219" evidence="10">
    <location>
        <begin position="32"/>
        <end position="609"/>
    </location>
</feature>
<dbReference type="InterPro" id="IPR002898">
    <property type="entry name" value="MotA_ExbB_proton_chnl"/>
</dbReference>
<organism evidence="12 13">
    <name type="scientific">Sphingomonas alpina</name>
    <dbReference type="NCBI Taxonomy" id="653931"/>
    <lineage>
        <taxon>Bacteria</taxon>
        <taxon>Pseudomonadati</taxon>
        <taxon>Pseudomonadota</taxon>
        <taxon>Alphaproteobacteria</taxon>
        <taxon>Sphingomonadales</taxon>
        <taxon>Sphingomonadaceae</taxon>
        <taxon>Sphingomonas</taxon>
    </lineage>
</organism>
<dbReference type="PANTHER" id="PTHR30625:SF3">
    <property type="entry name" value="TOL-PAL SYSTEM PROTEIN TOLQ"/>
    <property type="match status" value="1"/>
</dbReference>
<comment type="similarity">
    <text evidence="8">Belongs to the exbB/tolQ family.</text>
</comment>
<proteinExistence type="inferred from homology"/>
<sequence length="609" mass="63149">MASAASFGVQHVIKKILIALSLLTVSVPAFAADGWWNDQWTQRRKVVLDSRPIRGQTEAVARAPVLVRLHSGVLDFSQVRPDGGDLRFVASDGKTPLNYHIERFDPVAELGLVWVDLPSIAPGASQDIWLYYGNQAAKPVSNPAASYDGEQSLVLHFGEAGAPADQTANRNRIAAFSARQTVEGLSGGGATFTPQSQLRVAASASLTVPAEGKMTWSAWIKPAAGGQPGDAVLYTKLGAAGDADPNRLTVGLRDGIPYVRGGGGEAVSSVPLAAGTWAHVAVVAGDAVTFYVNGVAVGSIAAKLPALGGDEVIGTIGGTPGFAGDVDEVGRANTARSASAIALAASSQSRSSTLATVAVEAEQAGSGHTNYIAILFGALTLDAWVVIGILGVMLLLSWVVMITKGMFLGRTRKANASFLKVYQDQTKGRGAHDGLADPDVARLSGDSTLARLFTIGKRELGARLDEHSGSVSRFALAPQSVAAIRSTLDAGLAREGQKLNARMVLLTIAISGGPFIGLLGTVLGVMITFAAVAAAGDVNINAIAPGIAAALLATVAGLAVAIPALFGYNYLLSKVEEIETENLIFVDELEKRFAETYRNQPASHALAAE</sequence>
<evidence type="ECO:0000256" key="6">
    <source>
        <dbReference type="ARBA" id="ARBA00023136"/>
    </source>
</evidence>
<evidence type="ECO:0000259" key="11">
    <source>
        <dbReference type="SMART" id="SM00560"/>
    </source>
</evidence>
<name>A0A7H0LFW2_9SPHN</name>
<comment type="subcellular location">
    <subcellularLocation>
        <location evidence="1">Cell membrane</location>
        <topology evidence="1">Multi-pass membrane protein</topology>
    </subcellularLocation>
    <subcellularLocation>
        <location evidence="8">Membrane</location>
        <topology evidence="8">Multi-pass membrane protein</topology>
    </subcellularLocation>
</comment>
<protein>
    <submittedName>
        <fullName evidence="12">DUF2341 domain-containing protein</fullName>
    </submittedName>
</protein>
<evidence type="ECO:0000256" key="10">
    <source>
        <dbReference type="SAM" id="SignalP"/>
    </source>
</evidence>
<dbReference type="InterPro" id="IPR013320">
    <property type="entry name" value="ConA-like_dom_sf"/>
</dbReference>
<reference evidence="12 13" key="1">
    <citation type="submission" date="2020-09" db="EMBL/GenBank/DDBJ databases">
        <title>Sphingomonas sp., a new species isolated from pork steak.</title>
        <authorList>
            <person name="Heidler von Heilborn D."/>
        </authorList>
    </citation>
    <scope>NUCLEOTIDE SEQUENCE [LARGE SCALE GENOMIC DNA]</scope>
    <source>
        <strain evidence="13">S8-3T</strain>
    </source>
</reference>
<feature type="transmembrane region" description="Helical" evidence="9">
    <location>
        <begin position="542"/>
        <end position="566"/>
    </location>
</feature>
<dbReference type="InterPro" id="IPR018765">
    <property type="entry name" value="DUF2341"/>
</dbReference>
<dbReference type="EMBL" id="CP061038">
    <property type="protein sequence ID" value="QNQ08565.1"/>
    <property type="molecule type" value="Genomic_DNA"/>
</dbReference>
<evidence type="ECO:0000256" key="5">
    <source>
        <dbReference type="ARBA" id="ARBA00022989"/>
    </source>
</evidence>
<dbReference type="Pfam" id="PF13385">
    <property type="entry name" value="Laminin_G_3"/>
    <property type="match status" value="1"/>
</dbReference>
<feature type="transmembrane region" description="Helical" evidence="9">
    <location>
        <begin position="503"/>
        <end position="536"/>
    </location>
</feature>
<keyword evidence="5 9" id="KW-1133">Transmembrane helix</keyword>
<dbReference type="InterPro" id="IPR050790">
    <property type="entry name" value="ExbB/TolQ_transport"/>
</dbReference>
<keyword evidence="6 9" id="KW-0472">Membrane</keyword>
<dbReference type="PANTHER" id="PTHR30625">
    <property type="entry name" value="PROTEIN TOLQ"/>
    <property type="match status" value="1"/>
</dbReference>
<evidence type="ECO:0000256" key="3">
    <source>
        <dbReference type="ARBA" id="ARBA00022692"/>
    </source>
</evidence>
<accession>A0A7H0LFW2</accession>